<reference evidence="1 2" key="1">
    <citation type="submission" date="2020-10" db="EMBL/GenBank/DDBJ databases">
        <title>Degradation of 1,4-Dioxane by Xanthobacter sp. YN2, via a Novel Group-2 Soluble Di-Iron Monooxygenase.</title>
        <authorList>
            <person name="Ma F."/>
            <person name="Wang Y."/>
            <person name="Yang J."/>
            <person name="Guo H."/>
            <person name="Su D."/>
            <person name="Yu L."/>
        </authorList>
    </citation>
    <scope>NUCLEOTIDE SEQUENCE [LARGE SCALE GENOMIC DNA]</scope>
    <source>
        <strain evidence="1 2">YN2</strain>
    </source>
</reference>
<dbReference type="Pfam" id="PF11306">
    <property type="entry name" value="DUF3108"/>
    <property type="match status" value="1"/>
</dbReference>
<sequence>MIEPHRPSVYARRLAAAIRGTAIRGTAIRGTAIRGTAILGAAIIGVPLPALADGRLTAKYTLSVGGVELGRGSIVVEAGDAAYEISGSARVTGVLRAVSSGKGVAAARGNLSGNKMVPRVYAMNAEADGKAEVARIAMSAGAVKEMDVEPPLKPLPDRVPLTPGVLQNVIDPMSGAFIYVPGTADLLSSAACERSIPVFDGRQRYDISLAYVRTEKVKADGYTGPAVVCSVRYAPVAGHRPTRYTVKYMMENKDMLVWLVPVAGTRLLAPFKVSVATLIGTAVLEAESFETQAKADPVSVSAPRP</sequence>
<name>A0A974PQZ1_9HYPH</name>
<protein>
    <submittedName>
        <fullName evidence="1">DUF3108 domain-containing protein</fullName>
    </submittedName>
</protein>
<proteinExistence type="predicted"/>
<accession>A0A974PQZ1</accession>
<evidence type="ECO:0000313" key="1">
    <source>
        <dbReference type="EMBL" id="QRG07728.1"/>
    </source>
</evidence>
<evidence type="ECO:0000313" key="2">
    <source>
        <dbReference type="Proteomes" id="UP000596427"/>
    </source>
</evidence>
<dbReference type="KEGG" id="xdi:EZH22_04885"/>
<dbReference type="EMBL" id="CP063362">
    <property type="protein sequence ID" value="QRG07728.1"/>
    <property type="molecule type" value="Genomic_DNA"/>
</dbReference>
<dbReference type="RefSeq" id="WP_203194642.1">
    <property type="nucleotide sequence ID" value="NZ_CP063362.1"/>
</dbReference>
<dbReference type="AlphaFoldDB" id="A0A974PQZ1"/>
<keyword evidence="2" id="KW-1185">Reference proteome</keyword>
<gene>
    <name evidence="1" type="ORF">EZH22_04885</name>
</gene>
<dbReference type="InterPro" id="IPR021457">
    <property type="entry name" value="DUF3108"/>
</dbReference>
<dbReference type="Proteomes" id="UP000596427">
    <property type="component" value="Chromosome"/>
</dbReference>
<organism evidence="1 2">
    <name type="scientific">Xanthobacter dioxanivorans</name>
    <dbReference type="NCBI Taxonomy" id="2528964"/>
    <lineage>
        <taxon>Bacteria</taxon>
        <taxon>Pseudomonadati</taxon>
        <taxon>Pseudomonadota</taxon>
        <taxon>Alphaproteobacteria</taxon>
        <taxon>Hyphomicrobiales</taxon>
        <taxon>Xanthobacteraceae</taxon>
        <taxon>Xanthobacter</taxon>
    </lineage>
</organism>